<name>A0ABQ9CUJ8_9PASS</name>
<keyword evidence="5" id="KW-0963">Cytoplasm</keyword>
<evidence type="ECO:0000256" key="10">
    <source>
        <dbReference type="ARBA" id="ARBA00023288"/>
    </source>
</evidence>
<keyword evidence="10" id="KW-0449">Lipoprotein</keyword>
<evidence type="ECO:0000256" key="11">
    <source>
        <dbReference type="SAM" id="MobiDB-lite"/>
    </source>
</evidence>
<reference evidence="13" key="1">
    <citation type="submission" date="2019-10" db="EMBL/GenBank/DDBJ databases">
        <authorList>
            <person name="Soares A.E.R."/>
            <person name="Aleixo A."/>
            <person name="Schneider P."/>
            <person name="Miyaki C.Y."/>
            <person name="Schneider M.P."/>
            <person name="Mello C."/>
            <person name="Vasconcelos A.T.R."/>
        </authorList>
    </citation>
    <scope>NUCLEOTIDE SEQUENCE</scope>
    <source>
        <tissue evidence="13">Muscle</tissue>
    </source>
</reference>
<protein>
    <recommendedName>
        <fullName evidence="12">CRIB domain-containing protein</fullName>
    </recommendedName>
</protein>
<evidence type="ECO:0000256" key="9">
    <source>
        <dbReference type="ARBA" id="ARBA00023212"/>
    </source>
</evidence>
<evidence type="ECO:0000313" key="14">
    <source>
        <dbReference type="Proteomes" id="UP001145742"/>
    </source>
</evidence>
<evidence type="ECO:0000256" key="6">
    <source>
        <dbReference type="ARBA" id="ARBA00022960"/>
    </source>
</evidence>
<feature type="domain" description="CRIB" evidence="12">
    <location>
        <begin position="67"/>
        <end position="80"/>
    </location>
</feature>
<dbReference type="Proteomes" id="UP001145742">
    <property type="component" value="Unassembled WGS sequence"/>
</dbReference>
<feature type="region of interest" description="Disordered" evidence="11">
    <location>
        <begin position="33"/>
        <end position="74"/>
    </location>
</feature>
<dbReference type="InterPro" id="IPR036936">
    <property type="entry name" value="CRIB_dom_sf"/>
</dbReference>
<dbReference type="InterPro" id="IPR039056">
    <property type="entry name" value="SPEC"/>
</dbReference>
<evidence type="ECO:0000256" key="2">
    <source>
        <dbReference type="ARBA" id="ARBA00004245"/>
    </source>
</evidence>
<dbReference type="Pfam" id="PF00786">
    <property type="entry name" value="PBD"/>
    <property type="match status" value="1"/>
</dbReference>
<comment type="caution">
    <text evidence="13">The sequence shown here is derived from an EMBL/GenBank/DDBJ whole genome shotgun (WGS) entry which is preliminary data.</text>
</comment>
<keyword evidence="8" id="KW-0564">Palmitate</keyword>
<dbReference type="Gene3D" id="3.90.810.10">
    <property type="entry name" value="CRIB domain"/>
    <property type="match status" value="1"/>
</dbReference>
<keyword evidence="7" id="KW-0472">Membrane</keyword>
<comment type="subcellular location">
    <subcellularLocation>
        <location evidence="1">Cell membrane</location>
        <topology evidence="1">Lipid-anchor</topology>
    </subcellularLocation>
    <subcellularLocation>
        <location evidence="2">Cytoplasm</location>
        <location evidence="2">Cytoskeleton</location>
    </subcellularLocation>
</comment>
<dbReference type="PANTHER" id="PTHR13502:SF7">
    <property type="entry name" value="CRIB DOMAIN-CONTAINING PROTEIN"/>
    <property type="match status" value="1"/>
</dbReference>
<sequence>MPIMMFMACPAAARPDSYRLFLRGGVGGHPVSPVPAAYVPEPGPGQGEEGAGEKEKKRRRRLDRNMIGEPMNFVHTAHVGARDMSSDYTSAVSIQDHMKSKGGYTNGTSATVEI</sequence>
<evidence type="ECO:0000313" key="13">
    <source>
        <dbReference type="EMBL" id="KAJ7409458.1"/>
    </source>
</evidence>
<dbReference type="InterPro" id="IPR000095">
    <property type="entry name" value="CRIB_dom"/>
</dbReference>
<evidence type="ECO:0000256" key="4">
    <source>
        <dbReference type="ARBA" id="ARBA00022475"/>
    </source>
</evidence>
<evidence type="ECO:0000256" key="3">
    <source>
        <dbReference type="ARBA" id="ARBA00005720"/>
    </source>
</evidence>
<evidence type="ECO:0000256" key="5">
    <source>
        <dbReference type="ARBA" id="ARBA00022490"/>
    </source>
</evidence>
<keyword evidence="14" id="KW-1185">Reference proteome</keyword>
<evidence type="ECO:0000256" key="1">
    <source>
        <dbReference type="ARBA" id="ARBA00004193"/>
    </source>
</evidence>
<comment type="similarity">
    <text evidence="3">Belongs to the CDC42SE/SPEC family.</text>
</comment>
<dbReference type="CDD" id="cd00132">
    <property type="entry name" value="CRIB"/>
    <property type="match status" value="1"/>
</dbReference>
<proteinExistence type="inferred from homology"/>
<organism evidence="13 14">
    <name type="scientific">Willisornis vidua</name>
    <name type="common">Xingu scale-backed antbird</name>
    <dbReference type="NCBI Taxonomy" id="1566151"/>
    <lineage>
        <taxon>Eukaryota</taxon>
        <taxon>Metazoa</taxon>
        <taxon>Chordata</taxon>
        <taxon>Craniata</taxon>
        <taxon>Vertebrata</taxon>
        <taxon>Euteleostomi</taxon>
        <taxon>Archelosauria</taxon>
        <taxon>Archosauria</taxon>
        <taxon>Dinosauria</taxon>
        <taxon>Saurischia</taxon>
        <taxon>Theropoda</taxon>
        <taxon>Coelurosauria</taxon>
        <taxon>Aves</taxon>
        <taxon>Neognathae</taxon>
        <taxon>Neoaves</taxon>
        <taxon>Telluraves</taxon>
        <taxon>Australaves</taxon>
        <taxon>Passeriformes</taxon>
        <taxon>Thamnophilidae</taxon>
        <taxon>Willisornis</taxon>
    </lineage>
</organism>
<evidence type="ECO:0000256" key="7">
    <source>
        <dbReference type="ARBA" id="ARBA00023136"/>
    </source>
</evidence>
<dbReference type="PANTHER" id="PTHR13502">
    <property type="entry name" value="CDC42 SMALL EFFECTOR PROTEIN HOMOLOG"/>
    <property type="match status" value="1"/>
</dbReference>
<evidence type="ECO:0000256" key="8">
    <source>
        <dbReference type="ARBA" id="ARBA00023139"/>
    </source>
</evidence>
<keyword evidence="9" id="KW-0206">Cytoskeleton</keyword>
<keyword evidence="6" id="KW-0133">Cell shape</keyword>
<dbReference type="PROSITE" id="PS50108">
    <property type="entry name" value="CRIB"/>
    <property type="match status" value="1"/>
</dbReference>
<keyword evidence="4" id="KW-1003">Cell membrane</keyword>
<gene>
    <name evidence="13" type="ORF">WISP_114773</name>
</gene>
<dbReference type="EMBL" id="WHWB01034471">
    <property type="protein sequence ID" value="KAJ7409458.1"/>
    <property type="molecule type" value="Genomic_DNA"/>
</dbReference>
<evidence type="ECO:0000259" key="12">
    <source>
        <dbReference type="PROSITE" id="PS50108"/>
    </source>
</evidence>
<accession>A0ABQ9CUJ8</accession>